<dbReference type="Gene3D" id="3.90.70.120">
    <property type="match status" value="1"/>
</dbReference>
<dbReference type="PANTHER" id="PTHR40552:SF6">
    <property type="entry name" value="FI09606P-RELATED"/>
    <property type="match status" value="1"/>
</dbReference>
<proteinExistence type="predicted"/>
<sequence length="181" mass="20708">MRGEKKIQFLVDEPEISGFTRSDDKRVYNLSKALNIFFARQTSGILKTQDISIAIWKDKYYYMFDARPRTRDLFCSSSGAAIMANFYDVASLVTVLLERSNFLNWSFVIYNLKAFKILKKDDPEIDSTADLDIRSNYNILNENKAVVMASFDLADKCFDFTRNKQALAMATVCLVSKNVAV</sequence>
<keyword evidence="2" id="KW-1185">Reference proteome</keyword>
<reference evidence="1" key="1">
    <citation type="journal article" date="2023" name="Insect Mol. Biol.">
        <title>Genome sequencing provides insights into the evolution of gene families encoding plant cell wall-degrading enzymes in longhorned beetles.</title>
        <authorList>
            <person name="Shin N.R."/>
            <person name="Okamura Y."/>
            <person name="Kirsch R."/>
            <person name="Pauchet Y."/>
        </authorList>
    </citation>
    <scope>NUCLEOTIDE SEQUENCE</scope>
    <source>
        <strain evidence="1">RBIC_L_NR</strain>
    </source>
</reference>
<evidence type="ECO:0000313" key="2">
    <source>
        <dbReference type="Proteomes" id="UP001162156"/>
    </source>
</evidence>
<evidence type="ECO:0000313" key="1">
    <source>
        <dbReference type="EMBL" id="KAJ8965788.1"/>
    </source>
</evidence>
<accession>A0AAV8ZNK2</accession>
<protein>
    <submittedName>
        <fullName evidence="1">Uncharacterized protein</fullName>
    </submittedName>
</protein>
<dbReference type="PANTHER" id="PTHR40552">
    <property type="entry name" value="AT05186P-RELATED"/>
    <property type="match status" value="1"/>
</dbReference>
<comment type="caution">
    <text evidence="1">The sequence shown here is derived from an EMBL/GenBank/DDBJ whole genome shotgun (WGS) entry which is preliminary data.</text>
</comment>
<dbReference type="Proteomes" id="UP001162156">
    <property type="component" value="Unassembled WGS sequence"/>
</dbReference>
<name>A0AAV8ZNK2_9CUCU</name>
<dbReference type="EMBL" id="JANEYF010001161">
    <property type="protein sequence ID" value="KAJ8965788.1"/>
    <property type="molecule type" value="Genomic_DNA"/>
</dbReference>
<dbReference type="AlphaFoldDB" id="A0AAV8ZNK2"/>
<gene>
    <name evidence="1" type="ORF">NQ314_003904</name>
</gene>
<organism evidence="1 2">
    <name type="scientific">Rhamnusium bicolor</name>
    <dbReference type="NCBI Taxonomy" id="1586634"/>
    <lineage>
        <taxon>Eukaryota</taxon>
        <taxon>Metazoa</taxon>
        <taxon>Ecdysozoa</taxon>
        <taxon>Arthropoda</taxon>
        <taxon>Hexapoda</taxon>
        <taxon>Insecta</taxon>
        <taxon>Pterygota</taxon>
        <taxon>Neoptera</taxon>
        <taxon>Endopterygota</taxon>
        <taxon>Coleoptera</taxon>
        <taxon>Polyphaga</taxon>
        <taxon>Cucujiformia</taxon>
        <taxon>Chrysomeloidea</taxon>
        <taxon>Cerambycidae</taxon>
        <taxon>Lepturinae</taxon>
        <taxon>Rhagiini</taxon>
        <taxon>Rhamnusium</taxon>
    </lineage>
</organism>